<dbReference type="AlphaFoldDB" id="A0A1V6RFY7"/>
<evidence type="ECO:0000313" key="1">
    <source>
        <dbReference type="EMBL" id="OQE00711.1"/>
    </source>
</evidence>
<gene>
    <name evidence="1" type="ORF">PENVUL_c047G00211</name>
</gene>
<proteinExistence type="predicted"/>
<dbReference type="SUPFAM" id="SSF52047">
    <property type="entry name" value="RNI-like"/>
    <property type="match status" value="1"/>
</dbReference>
<dbReference type="Gene3D" id="3.80.10.10">
    <property type="entry name" value="Ribonuclease Inhibitor"/>
    <property type="match status" value="1"/>
</dbReference>
<dbReference type="Proteomes" id="UP000191518">
    <property type="component" value="Unassembled WGS sequence"/>
</dbReference>
<dbReference type="InterPro" id="IPR032675">
    <property type="entry name" value="LRR_dom_sf"/>
</dbReference>
<evidence type="ECO:0008006" key="3">
    <source>
        <dbReference type="Google" id="ProtNLM"/>
    </source>
</evidence>
<dbReference type="EMBL" id="MDYP01000047">
    <property type="protein sequence ID" value="OQE00711.1"/>
    <property type="molecule type" value="Genomic_DNA"/>
</dbReference>
<keyword evidence="2" id="KW-1185">Reference proteome</keyword>
<organism evidence="1 2">
    <name type="scientific">Penicillium vulpinum</name>
    <dbReference type="NCBI Taxonomy" id="29845"/>
    <lineage>
        <taxon>Eukaryota</taxon>
        <taxon>Fungi</taxon>
        <taxon>Dikarya</taxon>
        <taxon>Ascomycota</taxon>
        <taxon>Pezizomycotina</taxon>
        <taxon>Eurotiomycetes</taxon>
        <taxon>Eurotiomycetidae</taxon>
        <taxon>Eurotiales</taxon>
        <taxon>Aspergillaceae</taxon>
        <taxon>Penicillium</taxon>
    </lineage>
</organism>
<protein>
    <recommendedName>
        <fullName evidence="3">F-box domain-containing protein</fullName>
    </recommendedName>
</protein>
<name>A0A1V6RFY7_9EURO</name>
<comment type="caution">
    <text evidence="1">The sequence shown here is derived from an EMBL/GenBank/DDBJ whole genome shotgun (WGS) entry which is preliminary data.</text>
</comment>
<reference evidence="2" key="1">
    <citation type="journal article" date="2017" name="Nat. Microbiol.">
        <title>Global analysis of biosynthetic gene clusters reveals vast potential of secondary metabolite production in Penicillium species.</title>
        <authorList>
            <person name="Nielsen J.C."/>
            <person name="Grijseels S."/>
            <person name="Prigent S."/>
            <person name="Ji B."/>
            <person name="Dainat J."/>
            <person name="Nielsen K.F."/>
            <person name="Frisvad J.C."/>
            <person name="Workman M."/>
            <person name="Nielsen J."/>
        </authorList>
    </citation>
    <scope>NUCLEOTIDE SEQUENCE [LARGE SCALE GENOMIC DNA]</scope>
    <source>
        <strain evidence="2">IBT 29486</strain>
    </source>
</reference>
<evidence type="ECO:0000313" key="2">
    <source>
        <dbReference type="Proteomes" id="UP000191518"/>
    </source>
</evidence>
<dbReference type="STRING" id="29845.A0A1V6RFY7"/>
<accession>A0A1V6RFY7</accession>
<dbReference type="OrthoDB" id="3945550at2759"/>
<sequence length="336" mass="37999">MLIDYNVKAAVELANGLAPNLSQVHIVEEQTGGRLDPEEPVGPVLQTFFQTRKDEHILHGGNLQHLSLNAVSLDYFKDWQKHDAFLRIRVLQLWDVSESVLTEAVSCQFPLLKSLALSFPGWDSYDEAASAFVSSLPPLESIRLSSSQKEHTFQAALRYHGKSLTMLSLVPLGSDIYDVVPSFTNWITQIQLHCLNIRDLQLSVHRRTLKEEGSLFRTIGGIPHLTNLSLRLICGNEIEERDSFLNSLDYPASDPELSRAMLRNSALHSGLLAQAIFYTVAQESYLQRLTLGIRCTLYPKRVAGFPNWCCCRWRCLRTSGNKTIVRELEKDEDCKD</sequence>